<organism evidence="1 2">
    <name type="scientific">Mycolicibacterium duvalii</name>
    <dbReference type="NCBI Taxonomy" id="39688"/>
    <lineage>
        <taxon>Bacteria</taxon>
        <taxon>Bacillati</taxon>
        <taxon>Actinomycetota</taxon>
        <taxon>Actinomycetes</taxon>
        <taxon>Mycobacteriales</taxon>
        <taxon>Mycobacteriaceae</taxon>
        <taxon>Mycolicibacterium</taxon>
    </lineage>
</organism>
<dbReference type="Proteomes" id="UP000467006">
    <property type="component" value="Chromosome"/>
</dbReference>
<accession>A0A7I7K0T0</accession>
<proteinExistence type="predicted"/>
<dbReference type="EMBL" id="AP022563">
    <property type="protein sequence ID" value="BBX17109.1"/>
    <property type="molecule type" value="Genomic_DNA"/>
</dbReference>
<reference evidence="1 2" key="1">
    <citation type="journal article" date="2019" name="Emerg. Microbes Infect.">
        <title>Comprehensive subspecies identification of 175 nontuberculous mycobacteria species based on 7547 genomic profiles.</title>
        <authorList>
            <person name="Matsumoto Y."/>
            <person name="Kinjo T."/>
            <person name="Motooka D."/>
            <person name="Nabeya D."/>
            <person name="Jung N."/>
            <person name="Uechi K."/>
            <person name="Horii T."/>
            <person name="Iida T."/>
            <person name="Fujita J."/>
            <person name="Nakamura S."/>
        </authorList>
    </citation>
    <scope>NUCLEOTIDE SEQUENCE [LARGE SCALE GENOMIC DNA]</scope>
    <source>
        <strain evidence="1 2">JCM 6396</strain>
    </source>
</reference>
<evidence type="ECO:0000313" key="2">
    <source>
        <dbReference type="Proteomes" id="UP000467006"/>
    </source>
</evidence>
<dbReference type="KEGG" id="mdu:MDUV_19690"/>
<keyword evidence="2" id="KW-1185">Reference proteome</keyword>
<name>A0A7I7K0T0_9MYCO</name>
<sequence length="58" mass="6844">MLAVQFDDPRSRLAESLRQAILPDPRVFDEVVIDGHDLVMILKRHDALLRFELILWIF</sequence>
<evidence type="ECO:0000313" key="1">
    <source>
        <dbReference type="EMBL" id="BBX17109.1"/>
    </source>
</evidence>
<gene>
    <name evidence="1" type="ORF">MDUV_19690</name>
</gene>
<dbReference type="AlphaFoldDB" id="A0A7I7K0T0"/>
<protein>
    <submittedName>
        <fullName evidence="1">Uncharacterized protein</fullName>
    </submittedName>
</protein>